<evidence type="ECO:0000313" key="2">
    <source>
        <dbReference type="Proteomes" id="UP000319756"/>
    </source>
</evidence>
<sequence length="172" mass="20096">MNEENKWQMNRAGLLNFWYYDEETFSFEDGKLLLRGSNGSGKSVTMQSFLPVLLDGRKSPDRLDPFGSRARRMEDYLLGEQEVVDRDERTGYLFLEYKRAHSDQYVTTGIGLQAKRHKQMKFWGFVITDNRRVGEDFFLYKKKAGKKSLAHAWNSKITWATAGQSYKPNMNI</sequence>
<proteinExistence type="predicted"/>
<dbReference type="InterPro" id="IPR027417">
    <property type="entry name" value="P-loop_NTPase"/>
</dbReference>
<dbReference type="KEGG" id="sale:EPH95_06360"/>
<gene>
    <name evidence="1" type="ORF">EPH95_06360</name>
</gene>
<dbReference type="Gene3D" id="3.40.50.300">
    <property type="entry name" value="P-loop containing nucleotide triphosphate hydrolases"/>
    <property type="match status" value="1"/>
</dbReference>
<accession>A0A514LH26</accession>
<evidence type="ECO:0000313" key="1">
    <source>
        <dbReference type="EMBL" id="QDI90845.1"/>
    </source>
</evidence>
<protein>
    <recommendedName>
        <fullName evidence="3">TIGR02680 family protein</fullName>
    </recommendedName>
</protein>
<dbReference type="EMBL" id="CP035485">
    <property type="protein sequence ID" value="QDI90845.1"/>
    <property type="molecule type" value="Genomic_DNA"/>
</dbReference>
<name>A0A514LH26_9BACI</name>
<dbReference type="AlphaFoldDB" id="A0A514LH26"/>
<evidence type="ECO:0008006" key="3">
    <source>
        <dbReference type="Google" id="ProtNLM"/>
    </source>
</evidence>
<dbReference type="SUPFAM" id="SSF52540">
    <property type="entry name" value="P-loop containing nucleoside triphosphate hydrolases"/>
    <property type="match status" value="1"/>
</dbReference>
<dbReference type="RefSeq" id="WP_142088331.1">
    <property type="nucleotide sequence ID" value="NZ_CP035485.1"/>
</dbReference>
<organism evidence="1 2">
    <name type="scientific">Salicibibacter halophilus</name>
    <dbReference type="NCBI Taxonomy" id="2502791"/>
    <lineage>
        <taxon>Bacteria</taxon>
        <taxon>Bacillati</taxon>
        <taxon>Bacillota</taxon>
        <taxon>Bacilli</taxon>
        <taxon>Bacillales</taxon>
        <taxon>Bacillaceae</taxon>
        <taxon>Salicibibacter</taxon>
    </lineage>
</organism>
<dbReference type="OrthoDB" id="9776649at2"/>
<keyword evidence="2" id="KW-1185">Reference proteome</keyword>
<dbReference type="Proteomes" id="UP000319756">
    <property type="component" value="Chromosome"/>
</dbReference>
<reference evidence="2" key="1">
    <citation type="submission" date="2019-01" db="EMBL/GenBank/DDBJ databases">
        <title>Genomic analysis of Salicibibacter sp. NKC3-5.</title>
        <authorList>
            <person name="Oh Y.J."/>
        </authorList>
    </citation>
    <scope>NUCLEOTIDE SEQUENCE [LARGE SCALE GENOMIC DNA]</scope>
    <source>
        <strain evidence="2">NKC3-5</strain>
    </source>
</reference>